<keyword evidence="2" id="KW-0169">Cobalamin biosynthesis</keyword>
<keyword evidence="5" id="KW-0949">S-adenosyl-L-methionine</keyword>
<dbReference type="PANTHER" id="PTHR43182:SF1">
    <property type="entry name" value="COBALT-PRECORRIN-7 C(5)-METHYLTRANSFERASE"/>
    <property type="match status" value="1"/>
</dbReference>
<dbReference type="GO" id="GO:0009236">
    <property type="term" value="P:cobalamin biosynthetic process"/>
    <property type="evidence" value="ECO:0007669"/>
    <property type="project" value="UniProtKB-UniPathway"/>
</dbReference>
<dbReference type="GO" id="GO:0008276">
    <property type="term" value="F:protein methyltransferase activity"/>
    <property type="evidence" value="ECO:0007669"/>
    <property type="project" value="InterPro"/>
</dbReference>
<dbReference type="EMBL" id="FRCR01000005">
    <property type="protein sequence ID" value="SHM45032.1"/>
    <property type="molecule type" value="Genomic_DNA"/>
</dbReference>
<dbReference type="InterPro" id="IPR014008">
    <property type="entry name" value="Cbl_synth_MTase_CbiT"/>
</dbReference>
<dbReference type="OrthoDB" id="9780707at2"/>
<evidence type="ECO:0000256" key="3">
    <source>
        <dbReference type="ARBA" id="ARBA00022603"/>
    </source>
</evidence>
<keyword evidence="7" id="KW-1185">Reference proteome</keyword>
<dbReference type="RefSeq" id="WP_073255748.1">
    <property type="nucleotide sequence ID" value="NZ_FRCR01000005.1"/>
</dbReference>
<dbReference type="GO" id="GO:0000179">
    <property type="term" value="F:rRNA (adenine-N6,N6-)-dimethyltransferase activity"/>
    <property type="evidence" value="ECO:0007669"/>
    <property type="project" value="InterPro"/>
</dbReference>
<evidence type="ECO:0000256" key="2">
    <source>
        <dbReference type="ARBA" id="ARBA00022573"/>
    </source>
</evidence>
<dbReference type="Proteomes" id="UP000184375">
    <property type="component" value="Unassembled WGS sequence"/>
</dbReference>
<dbReference type="HAMAP" id="MF_00786">
    <property type="entry name" value="CbiT"/>
    <property type="match status" value="1"/>
</dbReference>
<dbReference type="UniPathway" id="UPA00148"/>
<dbReference type="CDD" id="cd02440">
    <property type="entry name" value="AdoMet_MTases"/>
    <property type="match status" value="1"/>
</dbReference>
<sequence>MWEYGFGIPDDLFVRGDVPMTKEEIRAISLSKLRLKRDSVVWDIGAGTGSISVEAALFCKEGVVYAVEKDEQALNLVAENARRFGLSNLIPVPGEAPEALLDLPSPDRIFIGGSKGRLGDIISFSCERLKEGGRVVINTVTVESACEALKALESSGFSTEMVLLYVSRAKKVKDVHILISQNPVCVISGDFKGKGEGE</sequence>
<name>A0A1M7IWB5_9FIRM</name>
<dbReference type="InterPro" id="IPR029063">
    <property type="entry name" value="SAM-dependent_MTases_sf"/>
</dbReference>
<evidence type="ECO:0000313" key="6">
    <source>
        <dbReference type="EMBL" id="SHM45032.1"/>
    </source>
</evidence>
<dbReference type="Pfam" id="PF01135">
    <property type="entry name" value="PCMT"/>
    <property type="match status" value="1"/>
</dbReference>
<gene>
    <name evidence="6" type="ORF">SAMN05660826_01062</name>
</gene>
<keyword evidence="3 6" id="KW-0489">Methyltransferase</keyword>
<dbReference type="PANTHER" id="PTHR43182">
    <property type="entry name" value="COBALT-PRECORRIN-6B C(15)-METHYLTRANSFERASE (DECARBOXYLATING)"/>
    <property type="match status" value="1"/>
</dbReference>
<dbReference type="PROSITE" id="PS01131">
    <property type="entry name" value="RRNA_A_DIMETH"/>
    <property type="match status" value="1"/>
</dbReference>
<comment type="pathway">
    <text evidence="1">Cofactor biosynthesis; adenosylcobalamin biosynthesis.</text>
</comment>
<reference evidence="7" key="1">
    <citation type="submission" date="2016-11" db="EMBL/GenBank/DDBJ databases">
        <authorList>
            <person name="Varghese N."/>
            <person name="Submissions S."/>
        </authorList>
    </citation>
    <scope>NUCLEOTIDE SEQUENCE [LARGE SCALE GENOMIC DNA]</scope>
    <source>
        <strain evidence="7">DSM 18802</strain>
    </source>
</reference>
<evidence type="ECO:0000256" key="5">
    <source>
        <dbReference type="ARBA" id="ARBA00022691"/>
    </source>
</evidence>
<protein>
    <submittedName>
        <fullName evidence="6">Cobalt-precorrin-6B (C15)-methyltransferase</fullName>
    </submittedName>
</protein>
<evidence type="ECO:0000313" key="7">
    <source>
        <dbReference type="Proteomes" id="UP000184375"/>
    </source>
</evidence>
<accession>A0A1M7IWB5</accession>
<dbReference type="STRING" id="447595.SAMN05660826_01062"/>
<dbReference type="InterPro" id="IPR023475">
    <property type="entry name" value="CbiT"/>
</dbReference>
<dbReference type="NCBIfam" id="TIGR02469">
    <property type="entry name" value="CbiT"/>
    <property type="match status" value="1"/>
</dbReference>
<dbReference type="SUPFAM" id="SSF53335">
    <property type="entry name" value="S-adenosyl-L-methionine-dependent methyltransferases"/>
    <property type="match status" value="1"/>
</dbReference>
<evidence type="ECO:0000256" key="4">
    <source>
        <dbReference type="ARBA" id="ARBA00022679"/>
    </source>
</evidence>
<dbReference type="AlphaFoldDB" id="A0A1M7IWB5"/>
<proteinExistence type="inferred from homology"/>
<dbReference type="InterPro" id="IPR050714">
    <property type="entry name" value="Cobalamin_biosynth_MTase"/>
</dbReference>
<dbReference type="InterPro" id="IPR020596">
    <property type="entry name" value="rRNA_Ade_Mease_Trfase_CS"/>
</dbReference>
<evidence type="ECO:0000256" key="1">
    <source>
        <dbReference type="ARBA" id="ARBA00004953"/>
    </source>
</evidence>
<organism evidence="6 7">
    <name type="scientific">Caldanaerovirga acetigignens</name>
    <dbReference type="NCBI Taxonomy" id="447595"/>
    <lineage>
        <taxon>Bacteria</taxon>
        <taxon>Bacillati</taxon>
        <taxon>Bacillota</taxon>
        <taxon>Clostridia</taxon>
        <taxon>Thermosediminibacterales</taxon>
        <taxon>Thermosediminibacteraceae</taxon>
        <taxon>Caldanaerovirga</taxon>
    </lineage>
</organism>
<dbReference type="Gene3D" id="3.40.50.150">
    <property type="entry name" value="Vaccinia Virus protein VP39"/>
    <property type="match status" value="1"/>
</dbReference>
<keyword evidence="4 6" id="KW-0808">Transferase</keyword>